<organism evidence="6 7">
    <name type="scientific">Mycobacterium simiae</name>
    <name type="common">Mycobacterium habana</name>
    <dbReference type="NCBI Taxonomy" id="1784"/>
    <lineage>
        <taxon>Bacteria</taxon>
        <taxon>Bacillati</taxon>
        <taxon>Actinomycetota</taxon>
        <taxon>Actinomycetes</taxon>
        <taxon>Mycobacteriales</taxon>
        <taxon>Mycobacteriaceae</taxon>
        <taxon>Mycobacterium</taxon>
        <taxon>Mycobacterium simiae complex</taxon>
    </lineage>
</organism>
<gene>
    <name evidence="6" type="ORF">B5M45_03655</name>
</gene>
<dbReference type="GO" id="GO:0016020">
    <property type="term" value="C:membrane"/>
    <property type="evidence" value="ECO:0007669"/>
    <property type="project" value="UniProtKB-SubCell"/>
</dbReference>
<dbReference type="EMBL" id="MZZM01000005">
    <property type="protein sequence ID" value="ORJ64293.1"/>
    <property type="molecule type" value="Genomic_DNA"/>
</dbReference>
<name>A0A1X0YGG8_MYCSI</name>
<keyword evidence="2 5" id="KW-0812">Transmembrane</keyword>
<dbReference type="AlphaFoldDB" id="A0A1X0YGG8"/>
<feature type="transmembrane region" description="Helical" evidence="5">
    <location>
        <begin position="98"/>
        <end position="119"/>
    </location>
</feature>
<keyword evidence="7" id="KW-1185">Reference proteome</keyword>
<evidence type="ECO:0000256" key="3">
    <source>
        <dbReference type="ARBA" id="ARBA00022989"/>
    </source>
</evidence>
<evidence type="ECO:0000313" key="7">
    <source>
        <dbReference type="Proteomes" id="UP000193040"/>
    </source>
</evidence>
<evidence type="ECO:0000256" key="5">
    <source>
        <dbReference type="SAM" id="Phobius"/>
    </source>
</evidence>
<feature type="transmembrane region" description="Helical" evidence="5">
    <location>
        <begin position="72"/>
        <end position="91"/>
    </location>
</feature>
<comment type="subcellular location">
    <subcellularLocation>
        <location evidence="1">Membrane</location>
        <topology evidence="1">Multi-pass membrane protein</topology>
    </subcellularLocation>
</comment>
<accession>A0A1X0YGG8</accession>
<dbReference type="InterPro" id="IPR032808">
    <property type="entry name" value="DoxX"/>
</dbReference>
<evidence type="ECO:0000256" key="1">
    <source>
        <dbReference type="ARBA" id="ARBA00004141"/>
    </source>
</evidence>
<sequence>MNVALWILQGILAVAFAGAGLMKLAVDTKSLADKGMNFVDEVSPGFVKALGAAELLGAIGVVLPAIVHIAPVLVPVAATCLALVMVGAIVVHIRRAEYAALLAPVVLLVAAVVVAWGRFGSNAF</sequence>
<evidence type="ECO:0000313" key="6">
    <source>
        <dbReference type="EMBL" id="ORJ64293.1"/>
    </source>
</evidence>
<keyword evidence="3 5" id="KW-1133">Transmembrane helix</keyword>
<comment type="caution">
    <text evidence="6">The sequence shown here is derived from an EMBL/GenBank/DDBJ whole genome shotgun (WGS) entry which is preliminary data.</text>
</comment>
<proteinExistence type="predicted"/>
<evidence type="ECO:0000256" key="2">
    <source>
        <dbReference type="ARBA" id="ARBA00022692"/>
    </source>
</evidence>
<feature type="transmembrane region" description="Helical" evidence="5">
    <location>
        <begin position="46"/>
        <end position="66"/>
    </location>
</feature>
<dbReference type="RefSeq" id="WP_084948085.1">
    <property type="nucleotide sequence ID" value="NZ_MZZM01000005.1"/>
</dbReference>
<protein>
    <recommendedName>
        <fullName evidence="8">DoxX family protein</fullName>
    </recommendedName>
</protein>
<feature type="transmembrane region" description="Helical" evidence="5">
    <location>
        <begin position="6"/>
        <end position="26"/>
    </location>
</feature>
<evidence type="ECO:0000256" key="4">
    <source>
        <dbReference type="ARBA" id="ARBA00023136"/>
    </source>
</evidence>
<dbReference type="Pfam" id="PF13564">
    <property type="entry name" value="DoxX_2"/>
    <property type="match status" value="1"/>
</dbReference>
<evidence type="ECO:0008006" key="8">
    <source>
        <dbReference type="Google" id="ProtNLM"/>
    </source>
</evidence>
<keyword evidence="4 5" id="KW-0472">Membrane</keyword>
<dbReference type="Proteomes" id="UP000193040">
    <property type="component" value="Unassembled WGS sequence"/>
</dbReference>
<reference evidence="6 7" key="1">
    <citation type="submission" date="2017-03" db="EMBL/GenBank/DDBJ databases">
        <title>Genomic insights into Mycobacterium simiae human colonization.</title>
        <authorList>
            <person name="Steffani J.L."/>
            <person name="Brunck M.E."/>
            <person name="Cruz E."/>
            <person name="Montiel R."/>
            <person name="Barona F."/>
        </authorList>
    </citation>
    <scope>NUCLEOTIDE SEQUENCE [LARGE SCALE GENOMIC DNA]</scope>
    <source>
        <strain evidence="6 7">MsiGto</strain>
    </source>
</reference>